<evidence type="ECO:0000256" key="6">
    <source>
        <dbReference type="ARBA" id="ARBA00022679"/>
    </source>
</evidence>
<organism evidence="17 18">
    <name type="scientific">Mixia osmundae (strain CBS 9802 / IAM 14324 / JCM 22182 / KY 12970)</name>
    <dbReference type="NCBI Taxonomy" id="764103"/>
    <lineage>
        <taxon>Eukaryota</taxon>
        <taxon>Fungi</taxon>
        <taxon>Dikarya</taxon>
        <taxon>Basidiomycota</taxon>
        <taxon>Pucciniomycotina</taxon>
        <taxon>Mixiomycetes</taxon>
        <taxon>Mixiales</taxon>
        <taxon>Mixiaceae</taxon>
        <taxon>Mixia</taxon>
    </lineage>
</organism>
<dbReference type="Pfam" id="PF15024">
    <property type="entry name" value="Glyco_transf_18"/>
    <property type="match status" value="1"/>
</dbReference>
<dbReference type="InterPro" id="IPR026116">
    <property type="entry name" value="GT18_cat"/>
</dbReference>
<keyword evidence="7 15" id="KW-0812">Transmembrane</keyword>
<evidence type="ECO:0000256" key="11">
    <source>
        <dbReference type="ARBA" id="ARBA00023136"/>
    </source>
</evidence>
<dbReference type="EC" id="2.4.1.155" evidence="4"/>
<comment type="similarity">
    <text evidence="3">Belongs to the glycosyltransferase 18 family.</text>
</comment>
<accession>G7DWC4</accession>
<evidence type="ECO:0000256" key="4">
    <source>
        <dbReference type="ARBA" id="ARBA00012671"/>
    </source>
</evidence>
<protein>
    <recommendedName>
        <fullName evidence="4">alpha-1,6-mannosyl-glycoprotein 6-beta-N-acetylglucosaminyltransferase</fullName>
        <ecNumber evidence="4">2.4.1.155</ecNumber>
    </recommendedName>
</protein>
<evidence type="ECO:0000256" key="10">
    <source>
        <dbReference type="ARBA" id="ARBA00023034"/>
    </source>
</evidence>
<dbReference type="UniPathway" id="UPA00378"/>
<keyword evidence="8" id="KW-0735">Signal-anchor</keyword>
<evidence type="ECO:0000313" key="17">
    <source>
        <dbReference type="EMBL" id="GAA94884.1"/>
    </source>
</evidence>
<evidence type="ECO:0000259" key="16">
    <source>
        <dbReference type="Pfam" id="PF15024"/>
    </source>
</evidence>
<proteinExistence type="inferred from homology"/>
<reference evidence="17 18" key="2">
    <citation type="journal article" date="2012" name="Open Biol.">
        <title>Characteristics of nucleosomes and linker DNA regions on the genome of the basidiomycete Mixia osmundae revealed by mono- and dinucleosome mapping.</title>
        <authorList>
            <person name="Nishida H."/>
            <person name="Kondo S."/>
            <person name="Matsumoto T."/>
            <person name="Suzuki Y."/>
            <person name="Yoshikawa H."/>
            <person name="Taylor T.D."/>
            <person name="Sugiyama J."/>
        </authorList>
    </citation>
    <scope>NUCLEOTIDE SEQUENCE [LARGE SCALE GENOMIC DNA]</scope>
    <source>
        <strain evidence="18">CBS 9802 / IAM 14324 / JCM 22182 / KY 12970</strain>
    </source>
</reference>
<keyword evidence="5" id="KW-0328">Glycosyltransferase</keyword>
<gene>
    <name evidence="17" type="primary">Mo01539</name>
    <name evidence="17" type="ORF">E5Q_01539</name>
</gene>
<dbReference type="OrthoDB" id="2496726at2759"/>
<comment type="subcellular location">
    <subcellularLocation>
        <location evidence="1">Golgi apparatus membrane</location>
        <topology evidence="1">Single-pass type II membrane protein</topology>
    </subcellularLocation>
</comment>
<dbReference type="PANTHER" id="PTHR15075:SF2">
    <property type="entry name" value="ALPHA-1,6-MANNOSYLGLYCOPROTEIN 6-BETA-N-ACETYLGLUCOSAMINYLTRANSFERASE"/>
    <property type="match status" value="1"/>
</dbReference>
<keyword evidence="12" id="KW-0325">Glycoprotein</keyword>
<keyword evidence="6" id="KW-0808">Transferase</keyword>
<dbReference type="Proteomes" id="UP000009131">
    <property type="component" value="Unassembled WGS sequence"/>
</dbReference>
<evidence type="ECO:0000256" key="2">
    <source>
        <dbReference type="ARBA" id="ARBA00004922"/>
    </source>
</evidence>
<comment type="pathway">
    <text evidence="2">Protein modification; protein glycosylation.</text>
</comment>
<evidence type="ECO:0000256" key="3">
    <source>
        <dbReference type="ARBA" id="ARBA00007477"/>
    </source>
</evidence>
<evidence type="ECO:0000256" key="14">
    <source>
        <dbReference type="SAM" id="MobiDB-lite"/>
    </source>
</evidence>
<dbReference type="eggNOG" id="ENOG502S1N4">
    <property type="taxonomic scope" value="Eukaryota"/>
</dbReference>
<dbReference type="OMA" id="CREHERC"/>
<feature type="transmembrane region" description="Helical" evidence="15">
    <location>
        <begin position="69"/>
        <end position="88"/>
    </location>
</feature>
<evidence type="ECO:0000256" key="13">
    <source>
        <dbReference type="ARBA" id="ARBA00048243"/>
    </source>
</evidence>
<evidence type="ECO:0000313" key="18">
    <source>
        <dbReference type="Proteomes" id="UP000009131"/>
    </source>
</evidence>
<name>G7DWC4_MIXOS</name>
<feature type="region of interest" description="Disordered" evidence="14">
    <location>
        <begin position="1"/>
        <end position="62"/>
    </location>
</feature>
<comment type="catalytic activity">
    <reaction evidence="13">
        <text>N(4)-{beta-D-GlcNAc-(1-&gt;2)-[beta-D-GlcNAc-(1-&gt;4)]-alpha-D-Man-(1-&gt;3)-[beta-D-GlcNAc-(1-&gt;2)-alpha-D-Man-(1-&gt;6)]-beta-D-Man-(1-&gt;4)-beta-D-GlcNAc-(1-&gt;4)-beta-D-GlcNAc}-L-asparaginyl-[protein] + UDP-N-acetyl-alpha-D-glucosamine = N(4)-{beta-D-GlcNAc-(1-&gt;2)-[beta-D-GlcNAc-(1-&gt;4)]-alpha-D-Man-(1-&gt;3)-[beta-D-GlcNAc-(1-&gt;2)-[beta-D-GlcNAc-(1-&gt;6)]-alpha-D-Man-(1-&gt;6)]-beta-D-Man-(1-&gt;4)-beta-D-GlcNAc-(1-&gt;4)-beta-D-GlcNAc}-L-asparaginyl-[protein] + UDP + H(+)</text>
        <dbReference type="Rhea" id="RHEA:16921"/>
        <dbReference type="Rhea" id="RHEA-COMP:14374"/>
        <dbReference type="Rhea" id="RHEA-COMP:14377"/>
        <dbReference type="ChEBI" id="CHEBI:15378"/>
        <dbReference type="ChEBI" id="CHEBI:57705"/>
        <dbReference type="ChEBI" id="CHEBI:58223"/>
        <dbReference type="ChEBI" id="CHEBI:139507"/>
        <dbReference type="ChEBI" id="CHEBI:139510"/>
        <dbReference type="EC" id="2.4.1.155"/>
    </reaction>
</comment>
<reference evidence="17 18" key="1">
    <citation type="journal article" date="2011" name="J. Gen. Appl. Microbiol.">
        <title>Draft genome sequencing of the enigmatic basidiomycete Mixia osmundae.</title>
        <authorList>
            <person name="Nishida H."/>
            <person name="Nagatsuka Y."/>
            <person name="Sugiyama J."/>
        </authorList>
    </citation>
    <scope>NUCLEOTIDE SEQUENCE [LARGE SCALE GENOMIC DNA]</scope>
    <source>
        <strain evidence="18">CBS 9802 / IAM 14324 / JCM 22182 / KY 12970</strain>
    </source>
</reference>
<evidence type="ECO:0000256" key="1">
    <source>
        <dbReference type="ARBA" id="ARBA00004323"/>
    </source>
</evidence>
<dbReference type="EMBL" id="BABT02000049">
    <property type="protein sequence ID" value="GAA94884.1"/>
    <property type="molecule type" value="Genomic_DNA"/>
</dbReference>
<evidence type="ECO:0000256" key="9">
    <source>
        <dbReference type="ARBA" id="ARBA00022989"/>
    </source>
</evidence>
<keyword evidence="11 15" id="KW-0472">Membrane</keyword>
<dbReference type="HOGENOM" id="CLU_033184_0_0_1"/>
<sequence length="521" mass="57613">MSEPLDEPDVSIADVRHPLLQAGSERRLSNASEDSIDDLPDSADEKPAEAAPASTLQARPSPKTKRRRVWALIGVGLLFVLGGSIVALSSSHDPNTYGHSVLDSVVGGLRNLTSSTTCVSSIDTLAAERMANATALIAMPPWGHPKLAFHRDTLATLILCKTLGTCTDKQKQVVLVVAHRFHWVWDDTFNRPSEFANGEAILAKSMVEGLAKLGYPLVFLDEVDLYRAGRVHALLTDHVKMVVFDYISMPLCREHERCGKTASFPEGIPAWKQFQWDGLVGIEPGRLWRQPWHLSGIPHPEINATYLGFSAELDCRPIPYIPAQERPRTAWILGKERQFYQPDKSAWTEEDFAAVVDHSSLELLAGIQYEPAELPIPSTFSNMGTLSRLDFMQQLSKTRVIIGTNNPPESPSPIEGLCLGTPFIMPVSADLHVPQHRLLAQFKPPAVYTVNAGDRQALLDAVQQAIAHPLDGPFIPESLSWSAYLDRLQSIMSRDWQQVHQDLAPPEDLALDGYLPGWDNN</sequence>
<dbReference type="GO" id="GO:0006487">
    <property type="term" value="P:protein N-linked glycosylation"/>
    <property type="evidence" value="ECO:0007669"/>
    <property type="project" value="TreeGrafter"/>
</dbReference>
<evidence type="ECO:0000256" key="12">
    <source>
        <dbReference type="ARBA" id="ARBA00023180"/>
    </source>
</evidence>
<evidence type="ECO:0000256" key="8">
    <source>
        <dbReference type="ARBA" id="ARBA00022968"/>
    </source>
</evidence>
<evidence type="ECO:0000256" key="7">
    <source>
        <dbReference type="ARBA" id="ARBA00022692"/>
    </source>
</evidence>
<evidence type="ECO:0000256" key="15">
    <source>
        <dbReference type="SAM" id="Phobius"/>
    </source>
</evidence>
<dbReference type="InterPro" id="IPR052105">
    <property type="entry name" value="MGAT5_Glycosyltransferase"/>
</dbReference>
<keyword evidence="18" id="KW-1185">Reference proteome</keyword>
<feature type="domain" description="Glycosyltransferase family 18 catalytic" evidence="16">
    <location>
        <begin position="297"/>
        <end position="492"/>
    </location>
</feature>
<dbReference type="RefSeq" id="XP_014569517.1">
    <property type="nucleotide sequence ID" value="XM_014714031.1"/>
</dbReference>
<dbReference type="InParanoid" id="G7DWC4"/>
<comment type="caution">
    <text evidence="17">The sequence shown here is derived from an EMBL/GenBank/DDBJ whole genome shotgun (WGS) entry which is preliminary data.</text>
</comment>
<keyword evidence="10" id="KW-0333">Golgi apparatus</keyword>
<dbReference type="PANTHER" id="PTHR15075">
    <property type="entry name" value="ALPHA-MANNOSIDE BETA-1,6-N-ACETYLGLUCOSAMINYLTRANSFERASE"/>
    <property type="match status" value="1"/>
</dbReference>
<dbReference type="STRING" id="764103.G7DWC4"/>
<keyword evidence="9 15" id="KW-1133">Transmembrane helix</keyword>
<dbReference type="GO" id="GO:0000139">
    <property type="term" value="C:Golgi membrane"/>
    <property type="evidence" value="ECO:0007669"/>
    <property type="project" value="UniProtKB-SubCell"/>
</dbReference>
<dbReference type="AlphaFoldDB" id="G7DWC4"/>
<dbReference type="GO" id="GO:0030144">
    <property type="term" value="F:alpha-1,6-mannosylglycoprotein 6-beta-N-acetylglucosaminyltransferase activity"/>
    <property type="evidence" value="ECO:0007669"/>
    <property type="project" value="UniProtKB-EC"/>
</dbReference>
<evidence type="ECO:0000256" key="5">
    <source>
        <dbReference type="ARBA" id="ARBA00022676"/>
    </source>
</evidence>